<feature type="chain" id="PRO_5024875592" description="FAD-binding FR-type domain-containing protein" evidence="15">
    <location>
        <begin position="19"/>
        <end position="720"/>
    </location>
</feature>
<keyword evidence="3" id="KW-0813">Transport</keyword>
<protein>
    <recommendedName>
        <fullName evidence="16">FAD-binding FR-type domain-containing protein</fullName>
    </recommendedName>
</protein>
<feature type="transmembrane region" description="Helical" evidence="14">
    <location>
        <begin position="387"/>
        <end position="408"/>
    </location>
</feature>
<dbReference type="Gene3D" id="3.40.50.80">
    <property type="entry name" value="Nucleotide-binding domain of ferredoxin-NADP reductase (FNR) module"/>
    <property type="match status" value="1"/>
</dbReference>
<dbReference type="CDD" id="cd06186">
    <property type="entry name" value="NOX_Duox_like_FAD_NADP"/>
    <property type="match status" value="1"/>
</dbReference>
<evidence type="ECO:0000256" key="11">
    <source>
        <dbReference type="ARBA" id="ARBA00023136"/>
    </source>
</evidence>
<keyword evidence="8 14" id="KW-1133">Transmembrane helix</keyword>
<dbReference type="GeneID" id="54783011"/>
<evidence type="ECO:0000256" key="10">
    <source>
        <dbReference type="ARBA" id="ARBA00023065"/>
    </source>
</evidence>
<feature type="transmembrane region" description="Helical" evidence="14">
    <location>
        <begin position="322"/>
        <end position="338"/>
    </location>
</feature>
<dbReference type="InterPro" id="IPR013112">
    <property type="entry name" value="FAD-bd_8"/>
</dbReference>
<feature type="signal peptide" evidence="15">
    <location>
        <begin position="1"/>
        <end position="18"/>
    </location>
</feature>
<dbReference type="GO" id="GO:0006879">
    <property type="term" value="P:intracellular iron ion homeostasis"/>
    <property type="evidence" value="ECO:0007669"/>
    <property type="project" value="TreeGrafter"/>
</dbReference>
<keyword evidence="11 14" id="KW-0472">Membrane</keyword>
<dbReference type="EMBL" id="SWFT01000124">
    <property type="protein sequence ID" value="KAA8899338.1"/>
    <property type="molecule type" value="Genomic_DNA"/>
</dbReference>
<dbReference type="SFLD" id="SFLDS00052">
    <property type="entry name" value="Ferric_Reductase_Domain"/>
    <property type="match status" value="1"/>
</dbReference>
<dbReference type="InterPro" id="IPR051410">
    <property type="entry name" value="Ferric/Cupric_Reductase"/>
</dbReference>
<evidence type="ECO:0000256" key="14">
    <source>
        <dbReference type="SAM" id="Phobius"/>
    </source>
</evidence>
<dbReference type="PANTHER" id="PTHR32361">
    <property type="entry name" value="FERRIC/CUPRIC REDUCTASE TRANSMEMBRANE COMPONENT"/>
    <property type="match status" value="1"/>
</dbReference>
<feature type="transmembrane region" description="Helical" evidence="14">
    <location>
        <begin position="358"/>
        <end position="380"/>
    </location>
</feature>
<evidence type="ECO:0000256" key="15">
    <source>
        <dbReference type="SAM" id="SignalP"/>
    </source>
</evidence>
<keyword evidence="18" id="KW-1185">Reference proteome</keyword>
<dbReference type="GO" id="GO:0000293">
    <property type="term" value="F:ferric-chelate reductase activity"/>
    <property type="evidence" value="ECO:0007669"/>
    <property type="project" value="UniProtKB-ARBA"/>
</dbReference>
<accession>A0A642UI00</accession>
<dbReference type="SUPFAM" id="SSF52343">
    <property type="entry name" value="Ferredoxin reductase-like, C-terminal NADP-linked domain"/>
    <property type="match status" value="1"/>
</dbReference>
<evidence type="ECO:0000256" key="8">
    <source>
        <dbReference type="ARBA" id="ARBA00022989"/>
    </source>
</evidence>
<keyword evidence="6" id="KW-0274">FAD</keyword>
<feature type="transmembrane region" description="Helical" evidence="14">
    <location>
        <begin position="243"/>
        <end position="263"/>
    </location>
</feature>
<dbReference type="GO" id="GO:0006826">
    <property type="term" value="P:iron ion transport"/>
    <property type="evidence" value="ECO:0007669"/>
    <property type="project" value="TreeGrafter"/>
</dbReference>
<keyword evidence="9" id="KW-0560">Oxidoreductase</keyword>
<comment type="caution">
    <text evidence="17">The sequence shown here is derived from an EMBL/GenBank/DDBJ whole genome shotgun (WGS) entry which is preliminary data.</text>
</comment>
<evidence type="ECO:0000256" key="6">
    <source>
        <dbReference type="ARBA" id="ARBA00022827"/>
    </source>
</evidence>
<dbReference type="InterPro" id="IPR013130">
    <property type="entry name" value="Fe3_Rdtase_TM_dom"/>
</dbReference>
<dbReference type="AlphaFoldDB" id="A0A642UI00"/>
<evidence type="ECO:0000256" key="9">
    <source>
        <dbReference type="ARBA" id="ARBA00023002"/>
    </source>
</evidence>
<evidence type="ECO:0000313" key="18">
    <source>
        <dbReference type="Proteomes" id="UP000449547"/>
    </source>
</evidence>
<keyword evidence="7" id="KW-0249">Electron transport</keyword>
<feature type="compositionally biased region" description="Basic and acidic residues" evidence="13">
    <location>
        <begin position="627"/>
        <end position="638"/>
    </location>
</feature>
<proteinExistence type="inferred from homology"/>
<dbReference type="PANTHER" id="PTHR32361:SF9">
    <property type="entry name" value="FERRIC REDUCTASE TRANSMEMBRANE COMPONENT 3-RELATED"/>
    <property type="match status" value="1"/>
</dbReference>
<keyword evidence="5 14" id="KW-0812">Transmembrane</keyword>
<dbReference type="PROSITE" id="PS51384">
    <property type="entry name" value="FAD_FR"/>
    <property type="match status" value="1"/>
</dbReference>
<gene>
    <name evidence="17" type="ORF">DIURU_004360</name>
</gene>
<evidence type="ECO:0000256" key="1">
    <source>
        <dbReference type="ARBA" id="ARBA00004141"/>
    </source>
</evidence>
<dbReference type="Proteomes" id="UP000449547">
    <property type="component" value="Unassembled WGS sequence"/>
</dbReference>
<dbReference type="RefSeq" id="XP_034010852.1">
    <property type="nucleotide sequence ID" value="XM_034157225.1"/>
</dbReference>
<dbReference type="OrthoDB" id="167398at2759"/>
<evidence type="ECO:0000256" key="13">
    <source>
        <dbReference type="SAM" id="MobiDB-lite"/>
    </source>
</evidence>
<dbReference type="Pfam" id="PF01794">
    <property type="entry name" value="Ferric_reduct"/>
    <property type="match status" value="1"/>
</dbReference>
<keyword evidence="10" id="KW-0406">Ion transport</keyword>
<keyword evidence="4" id="KW-0285">Flavoprotein</keyword>
<feature type="transmembrane region" description="Helical" evidence="14">
    <location>
        <begin position="283"/>
        <end position="301"/>
    </location>
</feature>
<dbReference type="Pfam" id="PF08030">
    <property type="entry name" value="NAD_binding_6"/>
    <property type="match status" value="1"/>
</dbReference>
<dbReference type="InterPro" id="IPR013121">
    <property type="entry name" value="Fe_red_NAD-bd_6"/>
</dbReference>
<comment type="similarity">
    <text evidence="2">Belongs to the ferric reductase (FRE) family.</text>
</comment>
<dbReference type="OMA" id="KWINAIR"/>
<dbReference type="SFLD" id="SFLDG01168">
    <property type="entry name" value="Ferric_reductase_subgroup_(FRE"/>
    <property type="match status" value="1"/>
</dbReference>
<dbReference type="GO" id="GO:0005886">
    <property type="term" value="C:plasma membrane"/>
    <property type="evidence" value="ECO:0007669"/>
    <property type="project" value="TreeGrafter"/>
</dbReference>
<feature type="domain" description="FAD-binding FR-type" evidence="16">
    <location>
        <begin position="434"/>
        <end position="541"/>
    </location>
</feature>
<dbReference type="Pfam" id="PF08022">
    <property type="entry name" value="FAD_binding_8"/>
    <property type="match status" value="1"/>
</dbReference>
<evidence type="ECO:0000256" key="4">
    <source>
        <dbReference type="ARBA" id="ARBA00022630"/>
    </source>
</evidence>
<evidence type="ECO:0000256" key="12">
    <source>
        <dbReference type="ARBA" id="ARBA00023180"/>
    </source>
</evidence>
<evidence type="ECO:0000256" key="3">
    <source>
        <dbReference type="ARBA" id="ARBA00022448"/>
    </source>
</evidence>
<evidence type="ECO:0000256" key="5">
    <source>
        <dbReference type="ARBA" id="ARBA00022692"/>
    </source>
</evidence>
<feature type="transmembrane region" description="Helical" evidence="14">
    <location>
        <begin position="167"/>
        <end position="191"/>
    </location>
</feature>
<evidence type="ECO:0000259" key="16">
    <source>
        <dbReference type="PROSITE" id="PS51384"/>
    </source>
</evidence>
<comment type="subcellular location">
    <subcellularLocation>
        <location evidence="1">Membrane</location>
        <topology evidence="1">Multi-pass membrane protein</topology>
    </subcellularLocation>
</comment>
<dbReference type="InterPro" id="IPR039261">
    <property type="entry name" value="FNR_nucleotide-bd"/>
</dbReference>
<reference evidence="17 18" key="1">
    <citation type="submission" date="2019-07" db="EMBL/GenBank/DDBJ databases">
        <title>Genome assembly of two rare yeast pathogens: Diutina rugosa and Trichomonascus ciferrii.</title>
        <authorList>
            <person name="Mixao V."/>
            <person name="Saus E."/>
            <person name="Hansen A."/>
            <person name="Lass-Flor C."/>
            <person name="Gabaldon T."/>
        </authorList>
    </citation>
    <scope>NUCLEOTIDE SEQUENCE [LARGE SCALE GENOMIC DNA]</scope>
    <source>
        <strain evidence="17 18">CBS 613</strain>
    </source>
</reference>
<dbReference type="GO" id="GO:0015677">
    <property type="term" value="P:copper ion import"/>
    <property type="evidence" value="ECO:0007669"/>
    <property type="project" value="TreeGrafter"/>
</dbReference>
<dbReference type="InterPro" id="IPR017927">
    <property type="entry name" value="FAD-bd_FR_type"/>
</dbReference>
<sequence>MVSKVALVPLLLAAVAVAEDSGDSSDNAGEHAKGWTEAHKDDLTVSGCIQLVGMPNPYTPEGQAAMKIAWCDQANAPEAFGSIAMCLVEVQKTNAHAIDAFVNYCQQQHNATIATEDVRDAATNATQYSNATTGPLRGKEPVKYPAEAYTNAYKSALAKEMDYNYSMWFGIVLLSYWFVVCLGAGLCRLLFFVSPQWIRKSDQKWINAIRQHFTMAPLFGHHHAETKQWGWFHFVIPTRFESVIVLVFVVLMIAFNCSQMPYYEGDPFYESKSDQHWDLVAHRSGITSLFVMVPLILFAGRNNFLIWITGWPQVRFLYFHKWSARVFTVLILVHAGAYTSVLKGVGSAIWTQEYHKAYLVWGTVALVCMCLMCLLGVYAIRRLNYEVFLLLHIGMGLAFVVGGWRHVAETGYKQWFYAAAAIWAFDRFARAVRMLWFGPREAQVQLVEGATLKVTMSRPEWWGNTPGKVAFIHFLRPCTFWQSHPFTMVTDAVPGQTTVSFYIKVRGGMTHGLCRWLQNIKGQASTCPVLVDGPYGAREPLSRYDNAVMVAGGHGIPGMYSEARSLAQVYNDHTRVRLYWIIRSIADINWFYSEIRQLRHSRVETVIYITRPGDDTPEVSDVSSLESDDHKDKEKGGDSVRIRTTDRMAALAKRLPHVEFREGRPDCMEIVTSEVKAAQGTIAITSCGPGSLVDSVRNAVIANLNQGESRVDFYQQSQLM</sequence>
<dbReference type="VEuPathDB" id="FungiDB:DIURU_004360"/>
<feature type="region of interest" description="Disordered" evidence="13">
    <location>
        <begin position="617"/>
        <end position="638"/>
    </location>
</feature>
<evidence type="ECO:0000256" key="2">
    <source>
        <dbReference type="ARBA" id="ARBA00006278"/>
    </source>
</evidence>
<name>A0A642UI00_DIURU</name>
<keyword evidence="12" id="KW-0325">Glycoprotein</keyword>
<evidence type="ECO:0000256" key="7">
    <source>
        <dbReference type="ARBA" id="ARBA00022982"/>
    </source>
</evidence>
<evidence type="ECO:0000313" key="17">
    <source>
        <dbReference type="EMBL" id="KAA8899338.1"/>
    </source>
</evidence>
<organism evidence="17 18">
    <name type="scientific">Diutina rugosa</name>
    <name type="common">Yeast</name>
    <name type="synonym">Candida rugosa</name>
    <dbReference type="NCBI Taxonomy" id="5481"/>
    <lineage>
        <taxon>Eukaryota</taxon>
        <taxon>Fungi</taxon>
        <taxon>Dikarya</taxon>
        <taxon>Ascomycota</taxon>
        <taxon>Saccharomycotina</taxon>
        <taxon>Pichiomycetes</taxon>
        <taxon>Debaryomycetaceae</taxon>
        <taxon>Diutina</taxon>
    </lineage>
</organism>
<keyword evidence="15" id="KW-0732">Signal</keyword>